<gene>
    <name evidence="2" type="ORF">GCM10023220_60450</name>
</gene>
<proteinExistence type="predicted"/>
<evidence type="ECO:0000256" key="1">
    <source>
        <dbReference type="SAM" id="MobiDB-lite"/>
    </source>
</evidence>
<feature type="region of interest" description="Disordered" evidence="1">
    <location>
        <begin position="1"/>
        <end position="22"/>
    </location>
</feature>
<evidence type="ECO:0000313" key="2">
    <source>
        <dbReference type="EMBL" id="GAA4819568.1"/>
    </source>
</evidence>
<organism evidence="2 3">
    <name type="scientific">Streptomyces ziwulingensis</name>
    <dbReference type="NCBI Taxonomy" id="1045501"/>
    <lineage>
        <taxon>Bacteria</taxon>
        <taxon>Bacillati</taxon>
        <taxon>Actinomycetota</taxon>
        <taxon>Actinomycetes</taxon>
        <taxon>Kitasatosporales</taxon>
        <taxon>Streptomycetaceae</taxon>
        <taxon>Streptomyces</taxon>
    </lineage>
</organism>
<protein>
    <recommendedName>
        <fullName evidence="4">Lipoprotein</fullName>
    </recommendedName>
</protein>
<dbReference type="EMBL" id="BAABIG010000079">
    <property type="protein sequence ID" value="GAA4819568.1"/>
    <property type="molecule type" value="Genomic_DNA"/>
</dbReference>
<accession>A0ABP9D127</accession>
<sequence>MGTDTARGARRRGAGRAAAGRGSPVRRALVAAGLAAAVVAACSTPVVREELARSFTRQDRPYVELYFIELPFPAGSKLQARVALTPHGRPASAGPSAEERAAGAPRQTSGTFVLKAEADRNGEPLATGWATVRNADGQAKVVDISVPGVEDADALRVSVAGRSEYVVGHLENAE</sequence>
<evidence type="ECO:0000313" key="3">
    <source>
        <dbReference type="Proteomes" id="UP001501265"/>
    </source>
</evidence>
<dbReference type="RefSeq" id="WP_345623740.1">
    <property type="nucleotide sequence ID" value="NZ_BAABIG010000079.1"/>
</dbReference>
<evidence type="ECO:0008006" key="4">
    <source>
        <dbReference type="Google" id="ProtNLM"/>
    </source>
</evidence>
<dbReference type="Proteomes" id="UP001501265">
    <property type="component" value="Unassembled WGS sequence"/>
</dbReference>
<name>A0ABP9D127_9ACTN</name>
<feature type="region of interest" description="Disordered" evidence="1">
    <location>
        <begin position="85"/>
        <end position="109"/>
    </location>
</feature>
<comment type="caution">
    <text evidence="2">The sequence shown here is derived from an EMBL/GenBank/DDBJ whole genome shotgun (WGS) entry which is preliminary data.</text>
</comment>
<keyword evidence="3" id="KW-1185">Reference proteome</keyword>
<reference evidence="3" key="1">
    <citation type="journal article" date="2019" name="Int. J. Syst. Evol. Microbiol.">
        <title>The Global Catalogue of Microorganisms (GCM) 10K type strain sequencing project: providing services to taxonomists for standard genome sequencing and annotation.</title>
        <authorList>
            <consortium name="The Broad Institute Genomics Platform"/>
            <consortium name="The Broad Institute Genome Sequencing Center for Infectious Disease"/>
            <person name="Wu L."/>
            <person name="Ma J."/>
        </authorList>
    </citation>
    <scope>NUCLEOTIDE SEQUENCE [LARGE SCALE GENOMIC DNA]</scope>
    <source>
        <strain evidence="3">JCM 18081</strain>
    </source>
</reference>